<organism evidence="1 2">
    <name type="scientific">Chaetomium tenue</name>
    <dbReference type="NCBI Taxonomy" id="1854479"/>
    <lineage>
        <taxon>Eukaryota</taxon>
        <taxon>Fungi</taxon>
        <taxon>Dikarya</taxon>
        <taxon>Ascomycota</taxon>
        <taxon>Pezizomycotina</taxon>
        <taxon>Sordariomycetes</taxon>
        <taxon>Sordariomycetidae</taxon>
        <taxon>Sordariales</taxon>
        <taxon>Chaetomiaceae</taxon>
        <taxon>Chaetomium</taxon>
    </lineage>
</organism>
<evidence type="ECO:0000313" key="2">
    <source>
        <dbReference type="Proteomes" id="UP000724584"/>
    </source>
</evidence>
<proteinExistence type="predicted"/>
<dbReference type="EMBL" id="JAGIZQ010000002">
    <property type="protein sequence ID" value="KAH6641056.1"/>
    <property type="molecule type" value="Genomic_DNA"/>
</dbReference>
<reference evidence="1 2" key="1">
    <citation type="journal article" date="2021" name="Nat. Commun.">
        <title>Genetic determinants of endophytism in the Arabidopsis root mycobiome.</title>
        <authorList>
            <person name="Mesny F."/>
            <person name="Miyauchi S."/>
            <person name="Thiergart T."/>
            <person name="Pickel B."/>
            <person name="Atanasova L."/>
            <person name="Karlsson M."/>
            <person name="Huettel B."/>
            <person name="Barry K.W."/>
            <person name="Haridas S."/>
            <person name="Chen C."/>
            <person name="Bauer D."/>
            <person name="Andreopoulos W."/>
            <person name="Pangilinan J."/>
            <person name="LaButti K."/>
            <person name="Riley R."/>
            <person name="Lipzen A."/>
            <person name="Clum A."/>
            <person name="Drula E."/>
            <person name="Henrissat B."/>
            <person name="Kohler A."/>
            <person name="Grigoriev I.V."/>
            <person name="Martin F.M."/>
            <person name="Hacquard S."/>
        </authorList>
    </citation>
    <scope>NUCLEOTIDE SEQUENCE [LARGE SCALE GENOMIC DNA]</scope>
    <source>
        <strain evidence="1 2">MPI-SDFR-AT-0079</strain>
    </source>
</reference>
<accession>A0ACB7PGV4</accession>
<keyword evidence="2" id="KW-1185">Reference proteome</keyword>
<sequence length="153" mass="17339">MTLRVRAAPIRSTGKPRWQMPYTNALWLSWTTERTQMLSTARESASSSLPCHHIPIAWSKSCLRREPGSRRRSCQPLGSQHTMPVGSWMSCVGGGLNAIRPRRGASLRVTTRTGKCWRKKRGGRAQSLSNQRKGWVAIFLGPLDYTSEMWLDR</sequence>
<dbReference type="Proteomes" id="UP000724584">
    <property type="component" value="Unassembled WGS sequence"/>
</dbReference>
<evidence type="ECO:0000313" key="1">
    <source>
        <dbReference type="EMBL" id="KAH6641056.1"/>
    </source>
</evidence>
<name>A0ACB7PGV4_9PEZI</name>
<comment type="caution">
    <text evidence="1">The sequence shown here is derived from an EMBL/GenBank/DDBJ whole genome shotgun (WGS) entry which is preliminary data.</text>
</comment>
<protein>
    <submittedName>
        <fullName evidence="1">Uncharacterized protein</fullName>
    </submittedName>
</protein>
<gene>
    <name evidence="1" type="ORF">F5144DRAFT_121110</name>
</gene>